<keyword evidence="2" id="KW-0808">Transferase</keyword>
<dbReference type="GO" id="GO:0016747">
    <property type="term" value="F:acyltransferase activity, transferring groups other than amino-acyl groups"/>
    <property type="evidence" value="ECO:0007669"/>
    <property type="project" value="InterPro"/>
</dbReference>
<accession>A0A328BGR4</accession>
<protein>
    <submittedName>
        <fullName evidence="2">N-acetyltransferase</fullName>
    </submittedName>
</protein>
<dbReference type="EMBL" id="QHKM01000003">
    <property type="protein sequence ID" value="RAK66702.1"/>
    <property type="molecule type" value="Genomic_DNA"/>
</dbReference>
<sequence length="185" mass="20719">MLTVQLLPFPELRTPRLLLRRLTAADAPAILRLRSDARVMRYLDRDPASGLPDALELLGRIDAALADNSGLNWGVARAEAPEALLGTCGAWRLDLAHHRGEIGYSLLPEAWGQGLMSEALAEVCRYCFDGLHLHSLEANVNPQNEASIRLLERQGFVREAYFRENYYYRGQFLDSAIYSLLAPKP</sequence>
<organism evidence="2 3">
    <name type="scientific">Hymenobacter edaphi</name>
    <dbReference type="NCBI Taxonomy" id="2211146"/>
    <lineage>
        <taxon>Bacteria</taxon>
        <taxon>Pseudomonadati</taxon>
        <taxon>Bacteroidota</taxon>
        <taxon>Cytophagia</taxon>
        <taxon>Cytophagales</taxon>
        <taxon>Hymenobacteraceae</taxon>
        <taxon>Hymenobacter</taxon>
    </lineage>
</organism>
<reference evidence="3" key="1">
    <citation type="submission" date="2018-05" db="EMBL/GenBank/DDBJ databases">
        <authorList>
            <person name="Nie L."/>
        </authorList>
    </citation>
    <scope>NUCLEOTIDE SEQUENCE [LARGE SCALE GENOMIC DNA]</scope>
    <source>
        <strain evidence="3">NL</strain>
    </source>
</reference>
<evidence type="ECO:0000313" key="3">
    <source>
        <dbReference type="Proteomes" id="UP000248553"/>
    </source>
</evidence>
<evidence type="ECO:0000313" key="2">
    <source>
        <dbReference type="EMBL" id="RAK66702.1"/>
    </source>
</evidence>
<evidence type="ECO:0000259" key="1">
    <source>
        <dbReference type="PROSITE" id="PS51186"/>
    </source>
</evidence>
<dbReference type="PROSITE" id="PS51186">
    <property type="entry name" value="GNAT"/>
    <property type="match status" value="1"/>
</dbReference>
<dbReference type="SUPFAM" id="SSF55729">
    <property type="entry name" value="Acyl-CoA N-acyltransferases (Nat)"/>
    <property type="match status" value="1"/>
</dbReference>
<dbReference type="InterPro" id="IPR000182">
    <property type="entry name" value="GNAT_dom"/>
</dbReference>
<dbReference type="OrthoDB" id="9811523at2"/>
<proteinExistence type="predicted"/>
<feature type="domain" description="N-acetyltransferase" evidence="1">
    <location>
        <begin position="17"/>
        <end position="174"/>
    </location>
</feature>
<dbReference type="InterPro" id="IPR051531">
    <property type="entry name" value="N-acetyltransferase"/>
</dbReference>
<comment type="caution">
    <text evidence="2">The sequence shown here is derived from an EMBL/GenBank/DDBJ whole genome shotgun (WGS) entry which is preliminary data.</text>
</comment>
<dbReference type="InterPro" id="IPR016181">
    <property type="entry name" value="Acyl_CoA_acyltransferase"/>
</dbReference>
<dbReference type="AlphaFoldDB" id="A0A328BGR4"/>
<dbReference type="Pfam" id="PF13302">
    <property type="entry name" value="Acetyltransf_3"/>
    <property type="match status" value="1"/>
</dbReference>
<dbReference type="PANTHER" id="PTHR43792:SF1">
    <property type="entry name" value="N-ACETYLTRANSFERASE DOMAIN-CONTAINING PROTEIN"/>
    <property type="match status" value="1"/>
</dbReference>
<gene>
    <name evidence="2" type="ORF">DLM85_10805</name>
</gene>
<dbReference type="Gene3D" id="3.40.630.30">
    <property type="match status" value="1"/>
</dbReference>
<keyword evidence="3" id="KW-1185">Reference proteome</keyword>
<dbReference type="Proteomes" id="UP000248553">
    <property type="component" value="Unassembled WGS sequence"/>
</dbReference>
<dbReference type="PANTHER" id="PTHR43792">
    <property type="entry name" value="GNAT FAMILY, PUTATIVE (AFU_ORTHOLOGUE AFUA_3G00765)-RELATED-RELATED"/>
    <property type="match status" value="1"/>
</dbReference>
<dbReference type="RefSeq" id="WP_111478136.1">
    <property type="nucleotide sequence ID" value="NZ_QHKM01000003.1"/>
</dbReference>
<name>A0A328BGR4_9BACT</name>